<organism evidence="1 2">
    <name type="scientific">Pseudopedobacter saltans (strain ATCC 51119 / DSM 12145 / JCM 21818 / CCUG 39354 / LMG 10337 / NBRC 100064 / NCIMB 13643)</name>
    <name type="common">Pedobacter saltans</name>
    <dbReference type="NCBI Taxonomy" id="762903"/>
    <lineage>
        <taxon>Bacteria</taxon>
        <taxon>Pseudomonadati</taxon>
        <taxon>Bacteroidota</taxon>
        <taxon>Sphingobacteriia</taxon>
        <taxon>Sphingobacteriales</taxon>
        <taxon>Sphingobacteriaceae</taxon>
        <taxon>Pseudopedobacter</taxon>
    </lineage>
</organism>
<keyword evidence="2" id="KW-1185">Reference proteome</keyword>
<accession>F0S9N6</accession>
<dbReference type="EMBL" id="CP002545">
    <property type="protein sequence ID" value="ADY51392.1"/>
    <property type="molecule type" value="Genomic_DNA"/>
</dbReference>
<dbReference type="RefSeq" id="WP_013631892.1">
    <property type="nucleotide sequence ID" value="NC_015177.1"/>
</dbReference>
<gene>
    <name evidence="1" type="ordered locus">Pedsa_0820</name>
</gene>
<protein>
    <recommendedName>
        <fullName evidence="3">Glycosyltransferase family 1 protein</fullName>
    </recommendedName>
</protein>
<reference evidence="1 2" key="1">
    <citation type="journal article" date="2011" name="Stand. Genomic Sci.">
        <title>Complete genome sequence of the gliding, heparinolytic Pedobacter saltans type strain (113).</title>
        <authorList>
            <person name="Liolios K."/>
            <person name="Sikorski J."/>
            <person name="Lu M."/>
            <person name="Nolan M."/>
            <person name="Lapidus A."/>
            <person name="Lucas S."/>
            <person name="Hammon N."/>
            <person name="Deshpande S."/>
            <person name="Cheng J.F."/>
            <person name="Tapia R."/>
            <person name="Han C."/>
            <person name="Goodwin L."/>
            <person name="Pitluck S."/>
            <person name="Huntemann M."/>
            <person name="Ivanova N."/>
            <person name="Pagani I."/>
            <person name="Mavromatis K."/>
            <person name="Ovchinikova G."/>
            <person name="Pati A."/>
            <person name="Chen A."/>
            <person name="Palaniappan K."/>
            <person name="Land M."/>
            <person name="Hauser L."/>
            <person name="Brambilla E.M."/>
            <person name="Kotsyurbenko O."/>
            <person name="Rohde M."/>
            <person name="Tindall B.J."/>
            <person name="Abt B."/>
            <person name="Goker M."/>
            <person name="Detter J.C."/>
            <person name="Woyke T."/>
            <person name="Bristow J."/>
            <person name="Eisen J.A."/>
            <person name="Markowitz V."/>
            <person name="Hugenholtz P."/>
            <person name="Klenk H.P."/>
            <person name="Kyrpides N.C."/>
        </authorList>
    </citation>
    <scope>NUCLEOTIDE SEQUENCE [LARGE SCALE GENOMIC DNA]</scope>
    <source>
        <strain evidence="2">ATCC 51119 / DSM 12145 / JCM 21818 / LMG 10337 / NBRC 100064 / NCIMB 13643</strain>
    </source>
</reference>
<dbReference type="KEGG" id="psn:Pedsa_0820"/>
<dbReference type="eggNOG" id="ENOG5032V2S">
    <property type="taxonomic scope" value="Bacteria"/>
</dbReference>
<dbReference type="Proteomes" id="UP000000310">
    <property type="component" value="Chromosome"/>
</dbReference>
<dbReference type="AlphaFoldDB" id="F0S9N6"/>
<evidence type="ECO:0000313" key="1">
    <source>
        <dbReference type="EMBL" id="ADY51392.1"/>
    </source>
</evidence>
<dbReference type="HOGENOM" id="CLU_054044_0_0_10"/>
<dbReference type="STRING" id="762903.Pedsa_0820"/>
<sequence length="357" mass="42618">MKKLRILDWPKQRFYSETHPFYRWKKQFRENGLDVSCHHKHTDNALNDTDYLVIHSRYFDMAWQNINTRNSENTEQVISFLEDMRKKANRIIWFDAADSTGSHDFPIIHLVDVFLKKQVLKDKSYYTQRNNLRIWLNHQQPETPINIFEPCPVSELKKIKVGWNIGLNDYRYFGYKMSRLSNYLGYSLYPVTFSEVDKFRPIDLTFRGTIHKDKTGSYKVSEQRNKVLECLEDTLLVAVKGKPVAKRQYWKELRNSKLCVSPYGWGEICYRDFEAFISGSLLVKPSMEHLETYPNVFLPHQTYIPLNWDLDQLSEKLEDIIRQPQKYQEIAMEGQKIYKEVIYNSQEFIDHIKKIVS</sequence>
<reference evidence="2" key="2">
    <citation type="submission" date="2011-02" db="EMBL/GenBank/DDBJ databases">
        <title>The complete genome of Pedobacter saltans DSM 12145.</title>
        <authorList>
            <consortium name="US DOE Joint Genome Institute (JGI-PGF)"/>
            <person name="Lucas S."/>
            <person name="Copeland A."/>
            <person name="Lapidus A."/>
            <person name="Bruce D."/>
            <person name="Goodwin L."/>
            <person name="Pitluck S."/>
            <person name="Kyrpides N."/>
            <person name="Mavromatis K."/>
            <person name="Pagani I."/>
            <person name="Ivanova N."/>
            <person name="Ovchinnikova G."/>
            <person name="Lu M."/>
            <person name="Detter J.C."/>
            <person name="Han C."/>
            <person name="Land M."/>
            <person name="Hauser L."/>
            <person name="Markowitz V."/>
            <person name="Cheng J.-F."/>
            <person name="Hugenholtz P."/>
            <person name="Woyke T."/>
            <person name="Wu D."/>
            <person name="Tindall B."/>
            <person name="Pomrenke H.G."/>
            <person name="Brambilla E."/>
            <person name="Klenk H.-P."/>
            <person name="Eisen J.A."/>
        </authorList>
    </citation>
    <scope>NUCLEOTIDE SEQUENCE [LARGE SCALE GENOMIC DNA]</scope>
    <source>
        <strain evidence="2">ATCC 51119 / DSM 12145 / JCM 21818 / LMG 10337 / NBRC 100064 / NCIMB 13643</strain>
    </source>
</reference>
<name>F0S9N6_PSESL</name>
<evidence type="ECO:0000313" key="2">
    <source>
        <dbReference type="Proteomes" id="UP000000310"/>
    </source>
</evidence>
<proteinExistence type="predicted"/>
<dbReference type="OrthoDB" id="7052726at2"/>
<evidence type="ECO:0008006" key="3">
    <source>
        <dbReference type="Google" id="ProtNLM"/>
    </source>
</evidence>